<dbReference type="Proteomes" id="UP000199341">
    <property type="component" value="Unassembled WGS sequence"/>
</dbReference>
<reference evidence="8 9" key="1">
    <citation type="submission" date="2016-10" db="EMBL/GenBank/DDBJ databases">
        <authorList>
            <person name="de Groot N.N."/>
        </authorList>
    </citation>
    <scope>NUCLEOTIDE SEQUENCE [LARGE SCALE GENOMIC DNA]</scope>
    <source>
        <strain evidence="8 9">CGMCC 4.2022</strain>
    </source>
</reference>
<feature type="transmembrane region" description="Helical" evidence="6">
    <location>
        <begin position="94"/>
        <end position="115"/>
    </location>
</feature>
<evidence type="ECO:0000313" key="8">
    <source>
        <dbReference type="EMBL" id="SDP25031.1"/>
    </source>
</evidence>
<comment type="subcellular location">
    <subcellularLocation>
        <location evidence="1">Endomembrane system</location>
        <topology evidence="1">Multi-pass membrane protein</topology>
    </subcellularLocation>
</comment>
<dbReference type="InterPro" id="IPR003807">
    <property type="entry name" value="DUF202"/>
</dbReference>
<dbReference type="EMBL" id="FNIE01000021">
    <property type="protein sequence ID" value="SDP25031.1"/>
    <property type="molecule type" value="Genomic_DNA"/>
</dbReference>
<evidence type="ECO:0000256" key="4">
    <source>
        <dbReference type="ARBA" id="ARBA00023136"/>
    </source>
</evidence>
<keyword evidence="3 6" id="KW-1133">Transmembrane helix</keyword>
<protein>
    <recommendedName>
        <fullName evidence="7">DUF202 domain-containing protein</fullName>
    </recommendedName>
</protein>
<feature type="region of interest" description="Disordered" evidence="5">
    <location>
        <begin position="1"/>
        <end position="24"/>
    </location>
</feature>
<evidence type="ECO:0000256" key="1">
    <source>
        <dbReference type="ARBA" id="ARBA00004127"/>
    </source>
</evidence>
<keyword evidence="4 6" id="KW-0472">Membrane</keyword>
<feature type="transmembrane region" description="Helical" evidence="6">
    <location>
        <begin position="55"/>
        <end position="74"/>
    </location>
</feature>
<dbReference type="AlphaFoldDB" id="A0A1H0R6A7"/>
<evidence type="ECO:0000256" key="5">
    <source>
        <dbReference type="SAM" id="MobiDB-lite"/>
    </source>
</evidence>
<dbReference type="Pfam" id="PF02656">
    <property type="entry name" value="DUF202"/>
    <property type="match status" value="1"/>
</dbReference>
<name>A0A1H0R6A7_9ACTN</name>
<evidence type="ECO:0000259" key="7">
    <source>
        <dbReference type="Pfam" id="PF02656"/>
    </source>
</evidence>
<organism evidence="8 9">
    <name type="scientific">Actinacidiphila guanduensis</name>
    <dbReference type="NCBI Taxonomy" id="310781"/>
    <lineage>
        <taxon>Bacteria</taxon>
        <taxon>Bacillati</taxon>
        <taxon>Actinomycetota</taxon>
        <taxon>Actinomycetes</taxon>
        <taxon>Kitasatosporales</taxon>
        <taxon>Streptomycetaceae</taxon>
        <taxon>Actinacidiphila</taxon>
    </lineage>
</organism>
<feature type="domain" description="DUF202" evidence="7">
    <location>
        <begin position="18"/>
        <end position="78"/>
    </location>
</feature>
<dbReference type="STRING" id="310781.SAMN05216259_1217"/>
<dbReference type="GO" id="GO:0012505">
    <property type="term" value="C:endomembrane system"/>
    <property type="evidence" value="ECO:0007669"/>
    <property type="project" value="UniProtKB-SubCell"/>
</dbReference>
<dbReference type="RefSeq" id="WP_093788031.1">
    <property type="nucleotide sequence ID" value="NZ_FNIE01000021.1"/>
</dbReference>
<keyword evidence="9" id="KW-1185">Reference proteome</keyword>
<evidence type="ECO:0000256" key="6">
    <source>
        <dbReference type="SAM" id="Phobius"/>
    </source>
</evidence>
<proteinExistence type="predicted"/>
<evidence type="ECO:0000256" key="2">
    <source>
        <dbReference type="ARBA" id="ARBA00022692"/>
    </source>
</evidence>
<gene>
    <name evidence="8" type="ORF">SAMN05216259_1217</name>
</gene>
<evidence type="ECO:0000256" key="3">
    <source>
        <dbReference type="ARBA" id="ARBA00022989"/>
    </source>
</evidence>
<keyword evidence="2 6" id="KW-0812">Transmembrane</keyword>
<evidence type="ECO:0000313" key="9">
    <source>
        <dbReference type="Proteomes" id="UP000199341"/>
    </source>
</evidence>
<dbReference type="OrthoDB" id="3701077at2"/>
<feature type="compositionally biased region" description="Basic and acidic residues" evidence="5">
    <location>
        <begin position="13"/>
        <end position="24"/>
    </location>
</feature>
<sequence>MSGTEPGGPRPAVETDRDPGLQPERTRLAWRRTTLSWAVAGVLAVRQALRADDSAVGGIAVGLAAFGFLGILVLAHRRLTGLDPARPEALPNRWAVAAAACTLLLALCGAALVWWGSTG</sequence>
<accession>A0A1H0R6A7</accession>